<dbReference type="AlphaFoldDB" id="A0A830E161"/>
<organism evidence="1 2">
    <name type="scientific">Vulcanisaeta souniana JCM 11219</name>
    <dbReference type="NCBI Taxonomy" id="1293586"/>
    <lineage>
        <taxon>Archaea</taxon>
        <taxon>Thermoproteota</taxon>
        <taxon>Thermoprotei</taxon>
        <taxon>Thermoproteales</taxon>
        <taxon>Thermoproteaceae</taxon>
        <taxon>Vulcanisaeta</taxon>
    </lineage>
</organism>
<dbReference type="EMBL" id="BMNM01000002">
    <property type="protein sequence ID" value="GGI72314.1"/>
    <property type="molecule type" value="Genomic_DNA"/>
</dbReference>
<evidence type="ECO:0000313" key="1">
    <source>
        <dbReference type="EMBL" id="GGI72314.1"/>
    </source>
</evidence>
<reference evidence="1" key="2">
    <citation type="submission" date="2020-09" db="EMBL/GenBank/DDBJ databases">
        <authorList>
            <person name="Sun Q."/>
            <person name="Ohkuma M."/>
        </authorList>
    </citation>
    <scope>NUCLEOTIDE SEQUENCE</scope>
    <source>
        <strain evidence="1">JCM 11219</strain>
    </source>
</reference>
<name>A0A830E161_9CREN</name>
<proteinExistence type="predicted"/>
<evidence type="ECO:0000313" key="2">
    <source>
        <dbReference type="Proteomes" id="UP000657075"/>
    </source>
</evidence>
<accession>A0A830E161</accession>
<sequence>MPLKKDEADETRLIPILGTPIIAAKKLMKGETRPLARFWIIT</sequence>
<reference evidence="1" key="1">
    <citation type="journal article" date="2014" name="Int. J. Syst. Evol. Microbiol.">
        <title>Complete genome sequence of Corynebacterium casei LMG S-19264T (=DSM 44701T), isolated from a smear-ripened cheese.</title>
        <authorList>
            <consortium name="US DOE Joint Genome Institute (JGI-PGF)"/>
            <person name="Walter F."/>
            <person name="Albersmeier A."/>
            <person name="Kalinowski J."/>
            <person name="Ruckert C."/>
        </authorList>
    </citation>
    <scope>NUCLEOTIDE SEQUENCE</scope>
    <source>
        <strain evidence="1">JCM 11219</strain>
    </source>
</reference>
<gene>
    <name evidence="1" type="ORF">GCM10007112_06360</name>
</gene>
<protein>
    <submittedName>
        <fullName evidence="1">Uncharacterized protein</fullName>
    </submittedName>
</protein>
<dbReference type="Proteomes" id="UP000657075">
    <property type="component" value="Unassembled WGS sequence"/>
</dbReference>
<comment type="caution">
    <text evidence="1">The sequence shown here is derived from an EMBL/GenBank/DDBJ whole genome shotgun (WGS) entry which is preliminary data.</text>
</comment>